<name>A0AAV3YEB1_9GAST</name>
<gene>
    <name evidence="1" type="ORF">PoB_000695800</name>
</gene>
<accession>A0AAV3YEB1</accession>
<keyword evidence="2" id="KW-1185">Reference proteome</keyword>
<comment type="caution">
    <text evidence="1">The sequence shown here is derived from an EMBL/GenBank/DDBJ whole genome shotgun (WGS) entry which is preliminary data.</text>
</comment>
<sequence>MSFYPLSRSCQDPLVLSLLNAPNNNITDGFRDEQCLHLSTQVKRLQCDHRLPSQQRSVVNPYQQTTLTSQLTLSNCVQYFPTWYSSSRPLIYIFVMGKHFFPS</sequence>
<dbReference type="Proteomes" id="UP000735302">
    <property type="component" value="Unassembled WGS sequence"/>
</dbReference>
<organism evidence="1 2">
    <name type="scientific">Plakobranchus ocellatus</name>
    <dbReference type="NCBI Taxonomy" id="259542"/>
    <lineage>
        <taxon>Eukaryota</taxon>
        <taxon>Metazoa</taxon>
        <taxon>Spiralia</taxon>
        <taxon>Lophotrochozoa</taxon>
        <taxon>Mollusca</taxon>
        <taxon>Gastropoda</taxon>
        <taxon>Heterobranchia</taxon>
        <taxon>Euthyneura</taxon>
        <taxon>Panpulmonata</taxon>
        <taxon>Sacoglossa</taxon>
        <taxon>Placobranchoidea</taxon>
        <taxon>Plakobranchidae</taxon>
        <taxon>Plakobranchus</taxon>
    </lineage>
</organism>
<protein>
    <submittedName>
        <fullName evidence="1">Uncharacterized protein</fullName>
    </submittedName>
</protein>
<dbReference type="AlphaFoldDB" id="A0AAV3YEB1"/>
<dbReference type="EMBL" id="BLXT01000825">
    <property type="protein sequence ID" value="GFN80452.1"/>
    <property type="molecule type" value="Genomic_DNA"/>
</dbReference>
<evidence type="ECO:0000313" key="1">
    <source>
        <dbReference type="EMBL" id="GFN80452.1"/>
    </source>
</evidence>
<proteinExistence type="predicted"/>
<reference evidence="1 2" key="1">
    <citation type="journal article" date="2021" name="Elife">
        <title>Chloroplast acquisition without the gene transfer in kleptoplastic sea slugs, Plakobranchus ocellatus.</title>
        <authorList>
            <person name="Maeda T."/>
            <person name="Takahashi S."/>
            <person name="Yoshida T."/>
            <person name="Shimamura S."/>
            <person name="Takaki Y."/>
            <person name="Nagai Y."/>
            <person name="Toyoda A."/>
            <person name="Suzuki Y."/>
            <person name="Arimoto A."/>
            <person name="Ishii H."/>
            <person name="Satoh N."/>
            <person name="Nishiyama T."/>
            <person name="Hasebe M."/>
            <person name="Maruyama T."/>
            <person name="Minagawa J."/>
            <person name="Obokata J."/>
            <person name="Shigenobu S."/>
        </authorList>
    </citation>
    <scope>NUCLEOTIDE SEQUENCE [LARGE SCALE GENOMIC DNA]</scope>
</reference>
<evidence type="ECO:0000313" key="2">
    <source>
        <dbReference type="Proteomes" id="UP000735302"/>
    </source>
</evidence>